<evidence type="ECO:0000256" key="5">
    <source>
        <dbReference type="ARBA" id="ARBA00023277"/>
    </source>
</evidence>
<evidence type="ECO:0000256" key="6">
    <source>
        <dbReference type="ARBA" id="ARBA00023295"/>
    </source>
</evidence>
<keyword evidence="13" id="KW-1185">Reference proteome</keyword>
<sequence>MAKSPAARKGGPPVAVAVTAALALLIALLSPGVAQAAGLTATVTKESSWDNGYSASVTVRNDTSSTVSQWEVVLTLPGGTTVAQVWNAQHTSSGNSHTFTGVSWNSTIPPGGTASFGFIASGSGEPTHCTINGAPCDEGSEPGGPGGPGTPSPDPGTQPGTGTPVERYGKVQVCGTQLCDEHGNPVQLRGMSTHGIQWFDHCLTDSSLDALAYDWKADIIRLSMYIQEDGYETNPRGFTDRMHQLIDMATARGLYVIVDWHILTPGDPHYNLDRAKTFFAEIAQRHASKTNVLYEIANEPNGVSWASIKSYAEEVIPVIRQRDPDSVIIVGTRGWSSLGVSEGSGPAEIAANPVNASNIMYAFHFYAASHRDNYLNALREASELFPVFVTEFGTETYTGDGANDFQMADRYIDLMAERKIGWTKWNYSDDFRSGAVFQPGTCASGGPWSGSSLKASGQWVRSKLQS</sequence>
<dbReference type="Proteomes" id="UP000014184">
    <property type="component" value="Unassembled WGS sequence"/>
</dbReference>
<evidence type="ECO:0000256" key="3">
    <source>
        <dbReference type="ARBA" id="ARBA00022801"/>
    </source>
</evidence>
<dbReference type="SMART" id="SM01063">
    <property type="entry name" value="CBM49"/>
    <property type="match status" value="1"/>
</dbReference>
<keyword evidence="7 8" id="KW-0624">Polysaccharide degradation</keyword>
<dbReference type="PANTHER" id="PTHR34142">
    <property type="entry name" value="ENDO-BETA-1,4-GLUCANASE A"/>
    <property type="match status" value="1"/>
</dbReference>
<evidence type="ECO:0000256" key="4">
    <source>
        <dbReference type="ARBA" id="ARBA00023001"/>
    </source>
</evidence>
<feature type="chain" id="PRO_5040317230" description="Endoglucanase" evidence="10">
    <location>
        <begin position="37"/>
        <end position="466"/>
    </location>
</feature>
<dbReference type="InterPro" id="IPR018366">
    <property type="entry name" value="CBM2_CS"/>
</dbReference>
<comment type="caution">
    <text evidence="12">The sequence shown here is derived from an EMBL/GenBank/DDBJ whole genome shotgun (WGS) entry which is preliminary data.</text>
</comment>
<dbReference type="GO" id="GO:0030247">
    <property type="term" value="F:polysaccharide binding"/>
    <property type="evidence" value="ECO:0007669"/>
    <property type="project" value="UniProtKB-UniRule"/>
</dbReference>
<feature type="region of interest" description="Disordered" evidence="9">
    <location>
        <begin position="129"/>
        <end position="166"/>
    </location>
</feature>
<dbReference type="InterPro" id="IPR017853">
    <property type="entry name" value="GH"/>
</dbReference>
<comment type="similarity">
    <text evidence="8">Belongs to the glycosyl hydrolase 5 (cellulase A) family.</text>
</comment>
<keyword evidence="6 8" id="KW-0326">Glycosidase</keyword>
<dbReference type="Pfam" id="PF00150">
    <property type="entry name" value="Cellulase"/>
    <property type="match status" value="1"/>
</dbReference>
<dbReference type="PROSITE" id="PS00659">
    <property type="entry name" value="GLYCOSYL_HYDROL_F5"/>
    <property type="match status" value="1"/>
</dbReference>
<name>A0A9P2TCB4_THEFU</name>
<dbReference type="PROSITE" id="PS51173">
    <property type="entry name" value="CBM2"/>
    <property type="match status" value="1"/>
</dbReference>
<dbReference type="SMR" id="A0A9P2TCB4"/>
<dbReference type="Gene3D" id="3.20.20.80">
    <property type="entry name" value="Glycosidases"/>
    <property type="match status" value="1"/>
</dbReference>
<dbReference type="GO" id="GO:0030245">
    <property type="term" value="P:cellulose catabolic process"/>
    <property type="evidence" value="ECO:0007669"/>
    <property type="project" value="UniProtKB-KW"/>
</dbReference>
<feature type="signal peptide" evidence="10">
    <location>
        <begin position="1"/>
        <end position="36"/>
    </location>
</feature>
<evidence type="ECO:0000256" key="2">
    <source>
        <dbReference type="ARBA" id="ARBA00022729"/>
    </source>
</evidence>
<keyword evidence="2 10" id="KW-0732">Signal</keyword>
<evidence type="ECO:0000256" key="8">
    <source>
        <dbReference type="RuleBase" id="RU361153"/>
    </source>
</evidence>
<reference evidence="12 13" key="1">
    <citation type="journal article" date="2013" name="Genome Announc.">
        <title>Draft Genome Sequence of the Lignocellulose Decomposer Thermobifida fusca Strain TM51.</title>
        <authorList>
            <person name="Toth A."/>
            <person name="Barna T."/>
            <person name="Nagy I."/>
            <person name="Horvath B."/>
            <person name="Nagy I."/>
            <person name="Tancsics A."/>
            <person name="Kriszt B."/>
            <person name="Baka E."/>
            <person name="Fekete C."/>
            <person name="Kukolya J."/>
        </authorList>
    </citation>
    <scope>NUCLEOTIDE SEQUENCE [LARGE SCALE GENOMIC DNA]</scope>
    <source>
        <strain evidence="12 13">TM51</strain>
    </source>
</reference>
<dbReference type="EMBL" id="AOSG01000022">
    <property type="protein sequence ID" value="EOR72053.1"/>
    <property type="molecule type" value="Genomic_DNA"/>
</dbReference>
<evidence type="ECO:0000256" key="10">
    <source>
        <dbReference type="SAM" id="SignalP"/>
    </source>
</evidence>
<dbReference type="InterPro" id="IPR019028">
    <property type="entry name" value="CBM_49"/>
</dbReference>
<dbReference type="PROSITE" id="PS00561">
    <property type="entry name" value="CBM2_A"/>
    <property type="match status" value="1"/>
</dbReference>
<comment type="catalytic activity">
    <reaction evidence="1 8">
        <text>Endohydrolysis of (1-&gt;4)-beta-D-glucosidic linkages in cellulose, lichenin and cereal beta-D-glucans.</text>
        <dbReference type="EC" id="3.2.1.4"/>
    </reaction>
</comment>
<dbReference type="InterPro" id="IPR012291">
    <property type="entry name" value="CBM2_carb-bd_dom_sf"/>
</dbReference>
<evidence type="ECO:0000313" key="12">
    <source>
        <dbReference type="EMBL" id="EOR72053.1"/>
    </source>
</evidence>
<evidence type="ECO:0000256" key="1">
    <source>
        <dbReference type="ARBA" id="ARBA00000966"/>
    </source>
</evidence>
<evidence type="ECO:0000313" key="13">
    <source>
        <dbReference type="Proteomes" id="UP000014184"/>
    </source>
</evidence>
<dbReference type="Pfam" id="PF00553">
    <property type="entry name" value="CBM_2"/>
    <property type="match status" value="1"/>
</dbReference>
<organism evidence="12 13">
    <name type="scientific">Thermobifida fusca TM51</name>
    <dbReference type="NCBI Taxonomy" id="1169414"/>
    <lineage>
        <taxon>Bacteria</taxon>
        <taxon>Bacillati</taxon>
        <taxon>Actinomycetota</taxon>
        <taxon>Actinomycetes</taxon>
        <taxon>Streptosporangiales</taxon>
        <taxon>Nocardiopsidaceae</taxon>
        <taxon>Thermobifida</taxon>
    </lineage>
</organism>
<dbReference type="InterPro" id="IPR018087">
    <property type="entry name" value="Glyco_hydro_5_CS"/>
</dbReference>
<dbReference type="InterPro" id="IPR001547">
    <property type="entry name" value="Glyco_hydro_5"/>
</dbReference>
<dbReference type="SUPFAM" id="SSF49384">
    <property type="entry name" value="Carbohydrate-binding domain"/>
    <property type="match status" value="1"/>
</dbReference>
<keyword evidence="5 8" id="KW-0119">Carbohydrate metabolism</keyword>
<evidence type="ECO:0000256" key="7">
    <source>
        <dbReference type="ARBA" id="ARBA00023326"/>
    </source>
</evidence>
<dbReference type="PANTHER" id="PTHR34142:SF1">
    <property type="entry name" value="GLYCOSIDE HYDROLASE FAMILY 5 DOMAIN-CONTAINING PROTEIN"/>
    <property type="match status" value="1"/>
</dbReference>
<dbReference type="RefSeq" id="WP_011291348.1">
    <property type="nucleotide sequence ID" value="NZ_AOSG01000022.1"/>
</dbReference>
<dbReference type="InterPro" id="IPR001919">
    <property type="entry name" value="CBD2"/>
</dbReference>
<evidence type="ECO:0000259" key="11">
    <source>
        <dbReference type="PROSITE" id="PS51173"/>
    </source>
</evidence>
<dbReference type="SMART" id="SM00637">
    <property type="entry name" value="CBD_II"/>
    <property type="match status" value="1"/>
</dbReference>
<dbReference type="InterPro" id="IPR008965">
    <property type="entry name" value="CBM2/CBM3_carb-bd_dom_sf"/>
</dbReference>
<feature type="domain" description="CBM2" evidence="11">
    <location>
        <begin position="32"/>
        <end position="139"/>
    </location>
</feature>
<gene>
    <name evidence="12" type="ORF">TM51_04888</name>
</gene>
<evidence type="ECO:0000256" key="9">
    <source>
        <dbReference type="SAM" id="MobiDB-lite"/>
    </source>
</evidence>
<keyword evidence="4 8" id="KW-0136">Cellulose degradation</keyword>
<dbReference type="SUPFAM" id="SSF51445">
    <property type="entry name" value="(Trans)glycosidases"/>
    <property type="match status" value="1"/>
</dbReference>
<accession>A0A9P2TCB4</accession>
<dbReference type="AlphaFoldDB" id="A0A9P2TCB4"/>
<dbReference type="Gene3D" id="2.60.40.290">
    <property type="match status" value="1"/>
</dbReference>
<dbReference type="GO" id="GO:0008810">
    <property type="term" value="F:cellulase activity"/>
    <property type="evidence" value="ECO:0007669"/>
    <property type="project" value="UniProtKB-EC"/>
</dbReference>
<protein>
    <recommendedName>
        <fullName evidence="8">Endoglucanase</fullName>
        <ecNumber evidence="8">3.2.1.4</ecNumber>
    </recommendedName>
</protein>
<keyword evidence="3 8" id="KW-0378">Hydrolase</keyword>
<proteinExistence type="inferred from homology"/>
<dbReference type="EC" id="3.2.1.4" evidence="8"/>